<dbReference type="InterPro" id="IPR020103">
    <property type="entry name" value="PsdUridine_synth_cat_dom_sf"/>
</dbReference>
<feature type="domain" description="Pseudouridine synthase II N-terminal" evidence="4">
    <location>
        <begin position="26"/>
        <end position="174"/>
    </location>
</feature>
<dbReference type="GO" id="GO:0006400">
    <property type="term" value="P:tRNA modification"/>
    <property type="evidence" value="ECO:0007669"/>
    <property type="project" value="TreeGrafter"/>
</dbReference>
<dbReference type="NCBIfam" id="TIGR00431">
    <property type="entry name" value="TruB"/>
    <property type="match status" value="1"/>
</dbReference>
<evidence type="ECO:0000313" key="5">
    <source>
        <dbReference type="EMBL" id="SVA40460.1"/>
    </source>
</evidence>
<dbReference type="PANTHER" id="PTHR13767">
    <property type="entry name" value="TRNA-PSEUDOURIDINE SYNTHASE"/>
    <property type="match status" value="1"/>
</dbReference>
<dbReference type="Gene3D" id="3.30.2350.10">
    <property type="entry name" value="Pseudouridine synthase"/>
    <property type="match status" value="1"/>
</dbReference>
<keyword evidence="3" id="KW-0413">Isomerase</keyword>
<name>A0A381VJI7_9ZZZZ</name>
<evidence type="ECO:0000256" key="3">
    <source>
        <dbReference type="ARBA" id="ARBA00023235"/>
    </source>
</evidence>
<dbReference type="PANTHER" id="PTHR13767:SF2">
    <property type="entry name" value="PSEUDOURIDYLATE SYNTHASE TRUB1"/>
    <property type="match status" value="1"/>
</dbReference>
<sequence length="302" mass="34352">MDDHLGWLNVYKPINITSFGVLKKIKKKFFFNKIGHAGTLDPLAEGILPVAIGKTTKLIQFISNQIKEYEFEIKWGEQTSTDDREGDVIDRSFNIPNYKDINIKLKELTGTILQAPPKASAIKINGVRAYKLFRSNKEFEVKKKYVRIYESNIIDSTKNSLTKIKIRCGKGFYIRSFVRDLADHLATKGHVFSLKRTKVGKFCLENSILLDDLLKIGQTRLGFREIHSSVSMLDDILAYEIDDEKLIKEISQGKSVKIDTNLFLKDSLNLGGRSIVFLTNKKNVLSFGELDGSLFKPQKVLI</sequence>
<protein>
    <recommendedName>
        <fullName evidence="1">tRNA pseudouridine(55) synthase</fullName>
        <ecNumber evidence="1">5.4.99.25</ecNumber>
    </recommendedName>
</protein>
<accession>A0A381VJI7</accession>
<dbReference type="SUPFAM" id="SSF55120">
    <property type="entry name" value="Pseudouridine synthase"/>
    <property type="match status" value="1"/>
</dbReference>
<evidence type="ECO:0000259" key="4">
    <source>
        <dbReference type="Pfam" id="PF01509"/>
    </source>
</evidence>
<evidence type="ECO:0000256" key="1">
    <source>
        <dbReference type="ARBA" id="ARBA00012787"/>
    </source>
</evidence>
<dbReference type="Pfam" id="PF01509">
    <property type="entry name" value="TruB_N"/>
    <property type="match status" value="1"/>
</dbReference>
<evidence type="ECO:0000256" key="2">
    <source>
        <dbReference type="ARBA" id="ARBA00022694"/>
    </source>
</evidence>
<dbReference type="HAMAP" id="MF_01080">
    <property type="entry name" value="TruB_bact"/>
    <property type="match status" value="1"/>
</dbReference>
<dbReference type="GO" id="GO:0003723">
    <property type="term" value="F:RNA binding"/>
    <property type="evidence" value="ECO:0007669"/>
    <property type="project" value="InterPro"/>
</dbReference>
<proteinExistence type="inferred from homology"/>
<dbReference type="EMBL" id="UINC01009004">
    <property type="protein sequence ID" value="SVA40460.1"/>
    <property type="molecule type" value="Genomic_DNA"/>
</dbReference>
<dbReference type="AlphaFoldDB" id="A0A381VJI7"/>
<dbReference type="GO" id="GO:0160148">
    <property type="term" value="F:tRNA pseudouridine(55) synthase activity"/>
    <property type="evidence" value="ECO:0007669"/>
    <property type="project" value="UniProtKB-EC"/>
</dbReference>
<dbReference type="InterPro" id="IPR014780">
    <property type="entry name" value="tRNA_psdUridine_synth_TruB"/>
</dbReference>
<keyword evidence="2" id="KW-0819">tRNA processing</keyword>
<gene>
    <name evidence="5" type="ORF">METZ01_LOCUS93314</name>
</gene>
<dbReference type="GO" id="GO:1990481">
    <property type="term" value="P:mRNA pseudouridine synthesis"/>
    <property type="evidence" value="ECO:0007669"/>
    <property type="project" value="TreeGrafter"/>
</dbReference>
<dbReference type="InterPro" id="IPR002501">
    <property type="entry name" value="PsdUridine_synth_N"/>
</dbReference>
<organism evidence="5">
    <name type="scientific">marine metagenome</name>
    <dbReference type="NCBI Taxonomy" id="408172"/>
    <lineage>
        <taxon>unclassified sequences</taxon>
        <taxon>metagenomes</taxon>
        <taxon>ecological metagenomes</taxon>
    </lineage>
</organism>
<reference evidence="5" key="1">
    <citation type="submission" date="2018-05" db="EMBL/GenBank/DDBJ databases">
        <authorList>
            <person name="Lanie J.A."/>
            <person name="Ng W.-L."/>
            <person name="Kazmierczak K.M."/>
            <person name="Andrzejewski T.M."/>
            <person name="Davidsen T.M."/>
            <person name="Wayne K.J."/>
            <person name="Tettelin H."/>
            <person name="Glass J.I."/>
            <person name="Rusch D."/>
            <person name="Podicherti R."/>
            <person name="Tsui H.-C.T."/>
            <person name="Winkler M.E."/>
        </authorList>
    </citation>
    <scope>NUCLEOTIDE SEQUENCE</scope>
</reference>
<dbReference type="EC" id="5.4.99.25" evidence="1"/>